<dbReference type="SUPFAM" id="SSF57903">
    <property type="entry name" value="FYVE/PHD zinc finger"/>
    <property type="match status" value="1"/>
</dbReference>
<dbReference type="InterPro" id="IPR013083">
    <property type="entry name" value="Znf_RING/FYVE/PHD"/>
</dbReference>
<dbReference type="InterPro" id="IPR011011">
    <property type="entry name" value="Znf_FYVE_PHD"/>
</dbReference>
<evidence type="ECO:0000259" key="6">
    <source>
        <dbReference type="PROSITE" id="PS50016"/>
    </source>
</evidence>
<dbReference type="PhylomeDB" id="A7SDI3"/>
<evidence type="ECO:0000256" key="1">
    <source>
        <dbReference type="ARBA" id="ARBA00022723"/>
    </source>
</evidence>
<protein>
    <recommendedName>
        <fullName evidence="6">PHD-type domain-containing protein</fullName>
    </recommendedName>
</protein>
<keyword evidence="5" id="KW-0472">Membrane</keyword>
<evidence type="ECO:0000256" key="2">
    <source>
        <dbReference type="ARBA" id="ARBA00022771"/>
    </source>
</evidence>
<proteinExistence type="predicted"/>
<keyword evidence="5" id="KW-0812">Transmembrane</keyword>
<dbReference type="GO" id="GO:0003824">
    <property type="term" value="F:catalytic activity"/>
    <property type="evidence" value="ECO:0007669"/>
    <property type="project" value="InterPro"/>
</dbReference>
<dbReference type="SMART" id="SM00249">
    <property type="entry name" value="PHD"/>
    <property type="match status" value="1"/>
</dbReference>
<evidence type="ECO:0000256" key="4">
    <source>
        <dbReference type="PROSITE-ProRule" id="PRU00146"/>
    </source>
</evidence>
<dbReference type="EMBL" id="DS469630">
    <property type="protein sequence ID" value="EDO38265.1"/>
    <property type="molecule type" value="Genomic_DNA"/>
</dbReference>
<dbReference type="PROSITE" id="PS50016">
    <property type="entry name" value="ZF_PHD_2"/>
    <property type="match status" value="1"/>
</dbReference>
<dbReference type="GO" id="GO:0008270">
    <property type="term" value="F:zinc ion binding"/>
    <property type="evidence" value="ECO:0007669"/>
    <property type="project" value="UniProtKB-KW"/>
</dbReference>
<evidence type="ECO:0000313" key="7">
    <source>
        <dbReference type="EMBL" id="EDO38265.1"/>
    </source>
</evidence>
<feature type="transmembrane region" description="Helical" evidence="5">
    <location>
        <begin position="12"/>
        <end position="32"/>
    </location>
</feature>
<reference evidence="7 8" key="1">
    <citation type="journal article" date="2007" name="Science">
        <title>Sea anemone genome reveals ancestral eumetazoan gene repertoire and genomic organization.</title>
        <authorList>
            <person name="Putnam N.H."/>
            <person name="Srivastava M."/>
            <person name="Hellsten U."/>
            <person name="Dirks B."/>
            <person name="Chapman J."/>
            <person name="Salamov A."/>
            <person name="Terry A."/>
            <person name="Shapiro H."/>
            <person name="Lindquist E."/>
            <person name="Kapitonov V.V."/>
            <person name="Jurka J."/>
            <person name="Genikhovich G."/>
            <person name="Grigoriev I.V."/>
            <person name="Lucas S.M."/>
            <person name="Steele R.E."/>
            <person name="Finnerty J.R."/>
            <person name="Technau U."/>
            <person name="Martindale M.Q."/>
            <person name="Rokhsar D.S."/>
        </authorList>
    </citation>
    <scope>NUCLEOTIDE SEQUENCE [LARGE SCALE GENOMIC DNA]</scope>
    <source>
        <strain evidence="8">CH2 X CH6</strain>
    </source>
</reference>
<dbReference type="HOGENOM" id="CLU_552423_0_0_1"/>
<dbReference type="Gene3D" id="3.60.10.10">
    <property type="entry name" value="Endonuclease/exonuclease/phosphatase"/>
    <property type="match status" value="1"/>
</dbReference>
<accession>A7SDI3</accession>
<dbReference type="InterPro" id="IPR019787">
    <property type="entry name" value="Znf_PHD-finger"/>
</dbReference>
<keyword evidence="1" id="KW-0479">Metal-binding</keyword>
<dbReference type="OMA" id="HIWLEIS"/>
<evidence type="ECO:0000256" key="5">
    <source>
        <dbReference type="SAM" id="Phobius"/>
    </source>
</evidence>
<evidence type="ECO:0000313" key="8">
    <source>
        <dbReference type="Proteomes" id="UP000001593"/>
    </source>
</evidence>
<evidence type="ECO:0000256" key="3">
    <source>
        <dbReference type="ARBA" id="ARBA00022833"/>
    </source>
</evidence>
<keyword evidence="2 4" id="KW-0863">Zinc-finger</keyword>
<dbReference type="InterPro" id="IPR005135">
    <property type="entry name" value="Endo/exonuclease/phosphatase"/>
</dbReference>
<dbReference type="Pfam" id="PF00628">
    <property type="entry name" value="PHD"/>
    <property type="match status" value="1"/>
</dbReference>
<dbReference type="InterPro" id="IPR001965">
    <property type="entry name" value="Znf_PHD"/>
</dbReference>
<dbReference type="eggNOG" id="ENOG502SYRJ">
    <property type="taxonomic scope" value="Eukaryota"/>
</dbReference>
<dbReference type="Gene3D" id="3.30.40.10">
    <property type="entry name" value="Zinc/RING finger domain, C3HC4 (zinc finger)"/>
    <property type="match status" value="1"/>
</dbReference>
<dbReference type="PANTHER" id="PTHR36191">
    <property type="entry name" value="ENDO/EXONUCLEASE/PHOSPHATASE DOMAIN-CONTAINING PROTEIN-RELATED"/>
    <property type="match status" value="1"/>
</dbReference>
<gene>
    <name evidence="7" type="ORF">NEMVEDRAFT_v1g210606</name>
</gene>
<dbReference type="PANTHER" id="PTHR36191:SF1">
    <property type="entry name" value="ENDONUCLEASE_EXONUCLEASE_PHOSPHATASE DOMAIN-CONTAINING PROTEIN"/>
    <property type="match status" value="1"/>
</dbReference>
<feature type="domain" description="PHD-type" evidence="6">
    <location>
        <begin position="113"/>
        <end position="170"/>
    </location>
</feature>
<keyword evidence="3" id="KW-0862">Zinc</keyword>
<dbReference type="InParanoid" id="A7SDI3"/>
<dbReference type="AlphaFoldDB" id="A7SDI3"/>
<name>A7SDI3_NEMVE</name>
<dbReference type="Proteomes" id="UP000001593">
    <property type="component" value="Unassembled WGS sequence"/>
</dbReference>
<sequence length="494" mass="55998">MYRTKLEYIIMAGRYFGSSTIFILFLLFTVSIKTQKSSTSLLKRSSVLICNGLDRKDFPGRNSLVKRFPRASPTSPYLKSLAGLQLSYTFLCASYLLLLAGDISTNPGPRKAIELCGVCGKGCRSTQKAIECEECEKWFHAKCVRISNMEFKDYAKNPSLYWACSTCIFPGEISINETTFELPSEGTGNSPADDDPLQDRNLMGNIQLDPVEPGAEGIPENTELERLRNQHKKELLIAHLNINSIQNKFEELCKIIKDLQIHVMFISETKIDSSYPDSQFSMAGYSLYRNDRKKGGGGIMALISTALVKKRLKINKNYKTVETLAFEIKTNKGNMVILGIYRPPTLLCGNYRLELENELSELCNWASLQANFVVVLGDLNLDRLKPEKPEGKLLLDLEAEQDFKCLITQPTRVEKRGDVITKTLIDVLLSNKPELFKCAGNYYPCLSDHALIYGILKERINQNKPKVISFRSYKNFDADSYKKMLEMAPWHLYQ</sequence>
<dbReference type="PROSITE" id="PS01359">
    <property type="entry name" value="ZF_PHD_1"/>
    <property type="match status" value="1"/>
</dbReference>
<dbReference type="InterPro" id="IPR019786">
    <property type="entry name" value="Zinc_finger_PHD-type_CS"/>
</dbReference>
<dbReference type="SUPFAM" id="SSF56219">
    <property type="entry name" value="DNase I-like"/>
    <property type="match status" value="1"/>
</dbReference>
<organism evidence="7 8">
    <name type="scientific">Nematostella vectensis</name>
    <name type="common">Starlet sea anemone</name>
    <dbReference type="NCBI Taxonomy" id="45351"/>
    <lineage>
        <taxon>Eukaryota</taxon>
        <taxon>Metazoa</taxon>
        <taxon>Cnidaria</taxon>
        <taxon>Anthozoa</taxon>
        <taxon>Hexacorallia</taxon>
        <taxon>Actiniaria</taxon>
        <taxon>Edwardsiidae</taxon>
        <taxon>Nematostella</taxon>
    </lineage>
</organism>
<keyword evidence="8" id="KW-1185">Reference proteome</keyword>
<keyword evidence="5" id="KW-1133">Transmembrane helix</keyword>
<dbReference type="Pfam" id="PF03372">
    <property type="entry name" value="Exo_endo_phos"/>
    <property type="match status" value="1"/>
</dbReference>
<dbReference type="InterPro" id="IPR036691">
    <property type="entry name" value="Endo/exonu/phosph_ase_sf"/>
</dbReference>